<name>A0A164XFL8_9AGAM</name>
<dbReference type="Proteomes" id="UP000076722">
    <property type="component" value="Unassembled WGS sequence"/>
</dbReference>
<dbReference type="OrthoDB" id="443401at2759"/>
<organism evidence="8 9">
    <name type="scientific">Sistotremastrum niveocremeum HHB9708</name>
    <dbReference type="NCBI Taxonomy" id="1314777"/>
    <lineage>
        <taxon>Eukaryota</taxon>
        <taxon>Fungi</taxon>
        <taxon>Dikarya</taxon>
        <taxon>Basidiomycota</taxon>
        <taxon>Agaricomycotina</taxon>
        <taxon>Agaricomycetes</taxon>
        <taxon>Sistotremastrales</taxon>
        <taxon>Sistotremastraceae</taxon>
        <taxon>Sertulicium</taxon>
        <taxon>Sertulicium niveocremeum</taxon>
    </lineage>
</organism>
<feature type="compositionally biased region" description="Basic and acidic residues" evidence="5">
    <location>
        <begin position="136"/>
        <end position="153"/>
    </location>
</feature>
<dbReference type="InterPro" id="IPR012677">
    <property type="entry name" value="Nucleotide-bd_a/b_plait_sf"/>
</dbReference>
<dbReference type="AlphaFoldDB" id="A0A164XFL8"/>
<proteinExistence type="predicted"/>
<dbReference type="InterPro" id="IPR000571">
    <property type="entry name" value="Znf_CCCH"/>
</dbReference>
<dbReference type="PROSITE" id="PS50102">
    <property type="entry name" value="RRM"/>
    <property type="match status" value="1"/>
</dbReference>
<dbReference type="SMART" id="SM00360">
    <property type="entry name" value="RRM"/>
    <property type="match status" value="1"/>
</dbReference>
<dbReference type="Pfam" id="PF01480">
    <property type="entry name" value="PWI"/>
    <property type="match status" value="1"/>
</dbReference>
<feature type="region of interest" description="Disordered" evidence="5">
    <location>
        <begin position="416"/>
        <end position="447"/>
    </location>
</feature>
<evidence type="ECO:0000313" key="9">
    <source>
        <dbReference type="Proteomes" id="UP000076722"/>
    </source>
</evidence>
<dbReference type="GO" id="GO:0003723">
    <property type="term" value="F:RNA binding"/>
    <property type="evidence" value="ECO:0007669"/>
    <property type="project" value="UniProtKB-UniRule"/>
</dbReference>
<evidence type="ECO:0000259" key="7">
    <source>
        <dbReference type="PROSITE" id="PS50103"/>
    </source>
</evidence>
<feature type="domain" description="RRM" evidence="6">
    <location>
        <begin position="451"/>
        <end position="523"/>
    </location>
</feature>
<feature type="region of interest" description="Disordered" evidence="5">
    <location>
        <begin position="695"/>
        <end position="724"/>
    </location>
</feature>
<evidence type="ECO:0000313" key="8">
    <source>
        <dbReference type="EMBL" id="KZS95931.1"/>
    </source>
</evidence>
<keyword evidence="4" id="KW-0863">Zinc-finger</keyword>
<dbReference type="CDD" id="cd12257">
    <property type="entry name" value="RRM1_RBM26_like"/>
    <property type="match status" value="1"/>
</dbReference>
<feature type="compositionally biased region" description="Low complexity" evidence="5">
    <location>
        <begin position="172"/>
        <end position="184"/>
    </location>
</feature>
<dbReference type="GO" id="GO:0005634">
    <property type="term" value="C:nucleus"/>
    <property type="evidence" value="ECO:0007669"/>
    <property type="project" value="TreeGrafter"/>
</dbReference>
<evidence type="ECO:0000256" key="4">
    <source>
        <dbReference type="PROSITE-ProRule" id="PRU00723"/>
    </source>
</evidence>
<evidence type="ECO:0000256" key="3">
    <source>
        <dbReference type="PROSITE-ProRule" id="PRU00176"/>
    </source>
</evidence>
<dbReference type="PROSITE" id="PS50103">
    <property type="entry name" value="ZF_C3H1"/>
    <property type="match status" value="1"/>
</dbReference>
<evidence type="ECO:0008006" key="10">
    <source>
        <dbReference type="Google" id="ProtNLM"/>
    </source>
</evidence>
<feature type="region of interest" description="Disordered" evidence="5">
    <location>
        <begin position="828"/>
        <end position="875"/>
    </location>
</feature>
<dbReference type="InterPro" id="IPR045137">
    <property type="entry name" value="RBM26/27"/>
</dbReference>
<feature type="region of interest" description="Disordered" evidence="5">
    <location>
        <begin position="545"/>
        <end position="572"/>
    </location>
</feature>
<evidence type="ECO:0000256" key="1">
    <source>
        <dbReference type="ARBA" id="ARBA00022884"/>
    </source>
</evidence>
<feature type="domain" description="C3H1-type" evidence="7">
    <location>
        <begin position="226"/>
        <end position="273"/>
    </location>
</feature>
<dbReference type="STRING" id="1314777.A0A164XFL8"/>
<feature type="compositionally biased region" description="Gly residues" evidence="5">
    <location>
        <begin position="194"/>
        <end position="207"/>
    </location>
</feature>
<evidence type="ECO:0000259" key="6">
    <source>
        <dbReference type="PROSITE" id="PS50102"/>
    </source>
</evidence>
<protein>
    <recommendedName>
        <fullName evidence="10">C3H1-type domain-containing protein</fullName>
    </recommendedName>
</protein>
<dbReference type="Gene3D" id="3.30.70.330">
    <property type="match status" value="1"/>
</dbReference>
<evidence type="ECO:0000256" key="5">
    <source>
        <dbReference type="SAM" id="MobiDB-lite"/>
    </source>
</evidence>
<dbReference type="EMBL" id="KV419400">
    <property type="protein sequence ID" value="KZS95931.1"/>
    <property type="molecule type" value="Genomic_DNA"/>
</dbReference>
<feature type="region of interest" description="Disordered" evidence="5">
    <location>
        <begin position="104"/>
        <end position="227"/>
    </location>
</feature>
<reference evidence="8 9" key="1">
    <citation type="journal article" date="2016" name="Mol. Biol. Evol.">
        <title>Comparative Genomics of Early-Diverging Mushroom-Forming Fungi Provides Insights into the Origins of Lignocellulose Decay Capabilities.</title>
        <authorList>
            <person name="Nagy L.G."/>
            <person name="Riley R."/>
            <person name="Tritt A."/>
            <person name="Adam C."/>
            <person name="Daum C."/>
            <person name="Floudas D."/>
            <person name="Sun H."/>
            <person name="Yadav J.S."/>
            <person name="Pangilinan J."/>
            <person name="Larsson K.H."/>
            <person name="Matsuura K."/>
            <person name="Barry K."/>
            <person name="Labutti K."/>
            <person name="Kuo R."/>
            <person name="Ohm R.A."/>
            <person name="Bhattacharya S.S."/>
            <person name="Shirouzu T."/>
            <person name="Yoshinaga Y."/>
            <person name="Martin F.M."/>
            <person name="Grigoriev I.V."/>
            <person name="Hibbett D.S."/>
        </authorList>
    </citation>
    <scope>NUCLEOTIDE SEQUENCE [LARGE SCALE GENOMIC DNA]</scope>
    <source>
        <strain evidence="8 9">HHB9708</strain>
    </source>
</reference>
<feature type="compositionally biased region" description="Low complexity" evidence="5">
    <location>
        <begin position="104"/>
        <end position="121"/>
    </location>
</feature>
<dbReference type="InterPro" id="IPR002483">
    <property type="entry name" value="PWI_dom"/>
</dbReference>
<feature type="compositionally biased region" description="Low complexity" evidence="5">
    <location>
        <begin position="557"/>
        <end position="571"/>
    </location>
</feature>
<keyword evidence="4" id="KW-0862">Zinc</keyword>
<dbReference type="InterPro" id="IPR000504">
    <property type="entry name" value="RRM_dom"/>
</dbReference>
<dbReference type="InterPro" id="IPR035979">
    <property type="entry name" value="RBD_domain_sf"/>
</dbReference>
<feature type="region of interest" description="Disordered" evidence="5">
    <location>
        <begin position="614"/>
        <end position="643"/>
    </location>
</feature>
<dbReference type="SUPFAM" id="SSF54928">
    <property type="entry name" value="RNA-binding domain, RBD"/>
    <property type="match status" value="1"/>
</dbReference>
<feature type="zinc finger region" description="C3H1-type" evidence="4">
    <location>
        <begin position="226"/>
        <end position="273"/>
    </location>
</feature>
<dbReference type="PANTHER" id="PTHR14398">
    <property type="entry name" value="RNA RECOGNITION RRM/RNP DOMAIN"/>
    <property type="match status" value="1"/>
</dbReference>
<keyword evidence="1 3" id="KW-0694">RNA-binding</keyword>
<feature type="compositionally biased region" description="Basic and acidic residues" evidence="5">
    <location>
        <begin position="850"/>
        <end position="875"/>
    </location>
</feature>
<dbReference type="PANTHER" id="PTHR14398:SF0">
    <property type="entry name" value="ZINC FINGER PROTEIN SWM"/>
    <property type="match status" value="1"/>
</dbReference>
<accession>A0A164XFL8</accession>
<sequence>MAPGTLYDPSTAPQLRPWLIRTLEPMYAQLAVILRHSDLATRCDADPVVLADYVLALLIHDGPEAELRKMFAKQLEEFLEQESGRFVETLFSALRSKAYLPYSDSSAPPADDAGIPIPIDALVTPTSSKPQRPLKRSLEQVDRSHEGEEDRAPPKGPRKSIDGQFSRHPSHRNNGSNNGSNSWGRGDRNYNGHVNGGQSNGAYGRGGMNAYNARNGRAQDTAAGGPDQRPICRDYHSAGFSASIICASLTLLLGSDKGYCARGALCNYSHGDDAIVPPPMYGPPGAPPVNGAMGVSPMNFLPLMMPWMGAAGTYDPNESVMDMGRSNGDASPQGHFNTSGQSRDGMAVDGADEVIQDLTPVGGPVRFPPARKHAQAAHPLPLPLPMPMPMPMAMQPPPFIEPISDETNGFNHNNGLNSNGRPWRGRGGHRGGTFHGENPSFGSRSVSGEDKTLVVERIPAENLSLESVNGFFKQFGTVTNVAIDSKTAKALVSFSTHLEAQNARNSKEAIFGNRFVKVFWHKPMEGQGQRGVKALEASAPVVQGLGTELPPADEKPAQPAASTSKAPSAAEAKARMKALEAIIAEGRVLASRLKTAQGEERKTIEARMKVLLDQQSNPHPKLPPPTATPPRAASHPPATPAKSTEALRLERLDKELDLQQAVQELTRRVQDPNEDADAIREELSRLSAKAAAEGIGLGGEDGDEPMQETPSYPSRGSYRPYRARGRGFTGRGRSFYRGAAMAGPPRNMKLDNRPKRLLVKGVALGDEQALQHVREWYLTSGQLDSPQQQPNGDIILSFQTRSAAEQAFAASTHIKSHVNDIKITWHSDTSQNNTTLPPPPSTSTVIEAESVDHPMESSLDDGSHGDEGGWGHGDD</sequence>
<keyword evidence="4" id="KW-0479">Metal-binding</keyword>
<keyword evidence="9" id="KW-1185">Reference proteome</keyword>
<comment type="function">
    <text evidence="2">May be involved in the turnover of nuclear polyadenylated (pA+) RNA.</text>
</comment>
<evidence type="ECO:0000256" key="2">
    <source>
        <dbReference type="ARBA" id="ARBA00043866"/>
    </source>
</evidence>
<gene>
    <name evidence="8" type="ORF">SISNIDRAFT_539656</name>
</gene>
<dbReference type="GO" id="GO:0008270">
    <property type="term" value="F:zinc ion binding"/>
    <property type="evidence" value="ECO:0007669"/>
    <property type="project" value="UniProtKB-KW"/>
</dbReference>